<sequence length="44" mass="4498">MRTALKYLLYLAVLGALALAGYALVADLPAPRATVTIDAPAPGD</sequence>
<dbReference type="AlphaFoldDB" id="A0A1M7RY73"/>
<dbReference type="RefSeq" id="WP_256598358.1">
    <property type="nucleotide sequence ID" value="NZ_FOHL01000002.1"/>
</dbReference>
<dbReference type="STRING" id="1189325.SAMN04488119_102233"/>
<evidence type="ECO:0008006" key="3">
    <source>
        <dbReference type="Google" id="ProtNLM"/>
    </source>
</evidence>
<dbReference type="Proteomes" id="UP000184066">
    <property type="component" value="Unassembled WGS sequence"/>
</dbReference>
<proteinExistence type="predicted"/>
<reference evidence="1 2" key="1">
    <citation type="submission" date="2016-12" db="EMBL/GenBank/DDBJ databases">
        <authorList>
            <person name="Song W.-J."/>
            <person name="Kurnit D.M."/>
        </authorList>
    </citation>
    <scope>NUCLEOTIDE SEQUENCE [LARGE SCALE GENOMIC DNA]</scope>
    <source>
        <strain evidence="1 2">CGMCC 1.10808</strain>
    </source>
</reference>
<gene>
    <name evidence="1" type="ORF">SAMN05216200_101285</name>
</gene>
<organism evidence="1 2">
    <name type="scientific">Oceanicella actignis</name>
    <dbReference type="NCBI Taxonomy" id="1189325"/>
    <lineage>
        <taxon>Bacteria</taxon>
        <taxon>Pseudomonadati</taxon>
        <taxon>Pseudomonadota</taxon>
        <taxon>Alphaproteobacteria</taxon>
        <taxon>Rhodobacterales</taxon>
        <taxon>Paracoccaceae</taxon>
        <taxon>Oceanicella</taxon>
    </lineage>
</organism>
<evidence type="ECO:0000313" key="1">
    <source>
        <dbReference type="EMBL" id="SHN51022.1"/>
    </source>
</evidence>
<keyword evidence="2" id="KW-1185">Reference proteome</keyword>
<dbReference type="EMBL" id="FRDL01000001">
    <property type="protein sequence ID" value="SHN51022.1"/>
    <property type="molecule type" value="Genomic_DNA"/>
</dbReference>
<accession>A0A1M7RY73</accession>
<protein>
    <recommendedName>
        <fullName evidence="3">Histidine kinase</fullName>
    </recommendedName>
</protein>
<evidence type="ECO:0000313" key="2">
    <source>
        <dbReference type="Proteomes" id="UP000184066"/>
    </source>
</evidence>
<name>A0A1M7RY73_9RHOB</name>